<dbReference type="PANTHER" id="PTHR38701">
    <property type="entry name" value="CHROMOSOME 8, WHOLE GENOME SHOTGUN SEQUENCE"/>
    <property type="match status" value="1"/>
</dbReference>
<keyword evidence="1" id="KW-0175">Coiled coil</keyword>
<reference evidence="3" key="1">
    <citation type="journal article" date="2021" name="J Fungi (Basel)">
        <title>Virulence traits and population genomics of the black yeast Aureobasidium melanogenum.</title>
        <authorList>
            <person name="Cernosa A."/>
            <person name="Sun X."/>
            <person name="Gostincar C."/>
            <person name="Fang C."/>
            <person name="Gunde-Cimerman N."/>
            <person name="Song Z."/>
        </authorList>
    </citation>
    <scope>NUCLEOTIDE SEQUENCE</scope>
    <source>
        <strain evidence="3">EXF-9911</strain>
    </source>
</reference>
<comment type="caution">
    <text evidence="3">The sequence shown here is derived from an EMBL/GenBank/DDBJ whole genome shotgun (WGS) entry which is preliminary data.</text>
</comment>
<dbReference type="PANTHER" id="PTHR38701:SF1">
    <property type="entry name" value="UP-REGULATED DURING SEPTATION PROTEIN 1 DOMAIN-CONTAINING PROTEIN"/>
    <property type="match status" value="1"/>
</dbReference>
<feature type="region of interest" description="Disordered" evidence="2">
    <location>
        <begin position="518"/>
        <end position="575"/>
    </location>
</feature>
<feature type="region of interest" description="Disordered" evidence="2">
    <location>
        <begin position="1"/>
        <end position="281"/>
    </location>
</feature>
<feature type="compositionally biased region" description="Polar residues" evidence="2">
    <location>
        <begin position="270"/>
        <end position="281"/>
    </location>
</feature>
<evidence type="ECO:0000313" key="3">
    <source>
        <dbReference type="EMBL" id="KAG9697294.1"/>
    </source>
</evidence>
<feature type="compositionally biased region" description="Polar residues" evidence="2">
    <location>
        <begin position="359"/>
        <end position="369"/>
    </location>
</feature>
<feature type="coiled-coil region" evidence="1">
    <location>
        <begin position="462"/>
        <end position="489"/>
    </location>
</feature>
<feature type="region of interest" description="Disordered" evidence="2">
    <location>
        <begin position="647"/>
        <end position="674"/>
    </location>
</feature>
<accession>A0A9P8JD91</accession>
<feature type="non-terminal residue" evidence="3">
    <location>
        <position position="701"/>
    </location>
</feature>
<name>A0A9P8JD91_AURME</name>
<feature type="region of interest" description="Disordered" evidence="2">
    <location>
        <begin position="349"/>
        <end position="443"/>
    </location>
</feature>
<evidence type="ECO:0000313" key="4">
    <source>
        <dbReference type="Proteomes" id="UP000779574"/>
    </source>
</evidence>
<dbReference type="EMBL" id="JAHFXF010000080">
    <property type="protein sequence ID" value="KAG9697294.1"/>
    <property type="molecule type" value="Genomic_DNA"/>
</dbReference>
<feature type="compositionally biased region" description="Low complexity" evidence="2">
    <location>
        <begin position="168"/>
        <end position="178"/>
    </location>
</feature>
<reference evidence="3" key="2">
    <citation type="submission" date="2021-08" db="EMBL/GenBank/DDBJ databases">
        <authorList>
            <person name="Gostincar C."/>
            <person name="Sun X."/>
            <person name="Song Z."/>
            <person name="Gunde-Cimerman N."/>
        </authorList>
    </citation>
    <scope>NUCLEOTIDE SEQUENCE</scope>
    <source>
        <strain evidence="3">EXF-9911</strain>
    </source>
</reference>
<evidence type="ECO:0000256" key="2">
    <source>
        <dbReference type="SAM" id="MobiDB-lite"/>
    </source>
</evidence>
<proteinExistence type="predicted"/>
<feature type="compositionally biased region" description="Basic and acidic residues" evidence="2">
    <location>
        <begin position="561"/>
        <end position="575"/>
    </location>
</feature>
<feature type="compositionally biased region" description="Low complexity" evidence="2">
    <location>
        <begin position="370"/>
        <end position="383"/>
    </location>
</feature>
<evidence type="ECO:0000256" key="1">
    <source>
        <dbReference type="SAM" id="Coils"/>
    </source>
</evidence>
<protein>
    <submittedName>
        <fullName evidence="3">Uncharacterized protein</fullName>
    </submittedName>
</protein>
<dbReference type="Proteomes" id="UP000779574">
    <property type="component" value="Unassembled WGS sequence"/>
</dbReference>
<gene>
    <name evidence="3" type="ORF">KCU76_g3098</name>
</gene>
<dbReference type="AlphaFoldDB" id="A0A9P8JD91"/>
<sequence>MANNRNPLPTAPSRSGVPLKPALARAPNTPRLAKDTPSSTTTITPTTNTSTPPFRPKLQESEFRPKLNNHKPTPSPLSSTRPTAQVAHAHVTPQTLTGKTRAGQLINSTPTTQSPNDDTPSHARKRPLMISPTNSEPAVRRPQLASSNRAKSVVGSVRPTNANPSRPVPTTTKTAPTVRGFVKTPDIVRSNASTLQPHAPPPTRISPLPTSRPTSAKVDKDSSPMFFHASDAKPQSQPLPTAPAPKLRKTPSFLYANGQQQALEPRPLSHRSSSPVLSNVSAVTDSRSPQFFVQSPNLSDSAQTPNIASPPLSAVSSASASHYFTSPNSPPKNNIHLSYRKGASQIFALGGPPLPFHPTQPTQRKTSNASLRTSHLRSTSLSSIDTGSPDHARRQSHPIPAITEPVTEDNSLVSPTPAPDDGADASPEVPHSDVAQSSDVLPADPYAEARRERKVLDLEISNSSLLAINKSLERELRKQKAELKRFRRLSRAGQFAVPQRRSSDAEEDLSTLDEEVEFPDFDDDDEGARPSSPFHSQPEDDSSDGDSTSSSAVPLSPGAQAKRDAAQRAEDEGRLRLDLSRHRELLMDTQRMNQSLQRCLYWTEGLIKDGRKALDYQVASSEVQLGGRILSGDDVDELSSQVEYAESVRSIDEQPGALPDFGEPDRRSVGSEMDSGIDLMSKRGALTMARDNPHHSRPAHS</sequence>
<feature type="compositionally biased region" description="Polar residues" evidence="2">
    <location>
        <begin position="105"/>
        <end position="118"/>
    </location>
</feature>
<organism evidence="3 4">
    <name type="scientific">Aureobasidium melanogenum</name>
    <name type="common">Aureobasidium pullulans var. melanogenum</name>
    <dbReference type="NCBI Taxonomy" id="46634"/>
    <lineage>
        <taxon>Eukaryota</taxon>
        <taxon>Fungi</taxon>
        <taxon>Dikarya</taxon>
        <taxon>Ascomycota</taxon>
        <taxon>Pezizomycotina</taxon>
        <taxon>Dothideomycetes</taxon>
        <taxon>Dothideomycetidae</taxon>
        <taxon>Dothideales</taxon>
        <taxon>Saccotheciaceae</taxon>
        <taxon>Aureobasidium</taxon>
    </lineage>
</organism>
<feature type="compositionally biased region" description="Low complexity" evidence="2">
    <location>
        <begin position="36"/>
        <end position="52"/>
    </location>
</feature>